<feature type="domain" description="Ig-like" evidence="9">
    <location>
        <begin position="26"/>
        <end position="121"/>
    </location>
</feature>
<dbReference type="PANTHER" id="PTHR12231:SF271">
    <property type="entry name" value="DPR-INTERACTING PROTEIN GAMMA"/>
    <property type="match status" value="1"/>
</dbReference>
<proteinExistence type="predicted"/>
<dbReference type="InterPro" id="IPR036179">
    <property type="entry name" value="Ig-like_dom_sf"/>
</dbReference>
<dbReference type="InterPro" id="IPR051170">
    <property type="entry name" value="Neural/epithelial_adhesion"/>
</dbReference>
<evidence type="ECO:0000256" key="1">
    <source>
        <dbReference type="ARBA" id="ARBA00004236"/>
    </source>
</evidence>
<dbReference type="FunFam" id="2.60.40.10:FF:000328">
    <property type="entry name" value="CLUMA_CG000981, isoform A"/>
    <property type="match status" value="1"/>
</dbReference>
<dbReference type="SUPFAM" id="SSF48726">
    <property type="entry name" value="Immunoglobulin"/>
    <property type="match status" value="1"/>
</dbReference>
<reference evidence="10" key="1">
    <citation type="journal article" date="2023" name="Insect Mol. Biol.">
        <title>Genome sequencing provides insights into the evolution of gene families encoding plant cell wall-degrading enzymes in longhorned beetles.</title>
        <authorList>
            <person name="Shin N.R."/>
            <person name="Okamura Y."/>
            <person name="Kirsch R."/>
            <person name="Pauchet Y."/>
        </authorList>
    </citation>
    <scope>NUCLEOTIDE SEQUENCE</scope>
    <source>
        <strain evidence="10">AMC_N1</strain>
    </source>
</reference>
<protein>
    <recommendedName>
        <fullName evidence="9">Ig-like domain-containing protein</fullName>
    </recommendedName>
</protein>
<evidence type="ECO:0000259" key="9">
    <source>
        <dbReference type="PROSITE" id="PS50835"/>
    </source>
</evidence>
<organism evidence="10 11">
    <name type="scientific">Aromia moschata</name>
    <dbReference type="NCBI Taxonomy" id="1265417"/>
    <lineage>
        <taxon>Eukaryota</taxon>
        <taxon>Metazoa</taxon>
        <taxon>Ecdysozoa</taxon>
        <taxon>Arthropoda</taxon>
        <taxon>Hexapoda</taxon>
        <taxon>Insecta</taxon>
        <taxon>Pterygota</taxon>
        <taxon>Neoptera</taxon>
        <taxon>Endopterygota</taxon>
        <taxon>Coleoptera</taxon>
        <taxon>Polyphaga</taxon>
        <taxon>Cucujiformia</taxon>
        <taxon>Chrysomeloidea</taxon>
        <taxon>Cerambycidae</taxon>
        <taxon>Cerambycinae</taxon>
        <taxon>Callichromatini</taxon>
        <taxon>Aromia</taxon>
    </lineage>
</organism>
<dbReference type="EMBL" id="JAPWTK010000399">
    <property type="protein sequence ID" value="KAJ8940942.1"/>
    <property type="molecule type" value="Genomic_DNA"/>
</dbReference>
<evidence type="ECO:0000256" key="3">
    <source>
        <dbReference type="ARBA" id="ARBA00022729"/>
    </source>
</evidence>
<sequence length="122" mass="13858">FYLNDCPDPWASYFPPNRLFLLLVPPDILNEDTSGDMSISEGENATMLCKAAGHPTPRITWKREDGQPILVRKGLRDYSKVEVYNGSNMHFWRLDRRQMGAYLCIASNDIPPAVSKRISLSV</sequence>
<dbReference type="PROSITE" id="PS50835">
    <property type="entry name" value="IG_LIKE"/>
    <property type="match status" value="1"/>
</dbReference>
<dbReference type="SMART" id="SM00408">
    <property type="entry name" value="IGc2"/>
    <property type="match status" value="1"/>
</dbReference>
<evidence type="ECO:0000256" key="4">
    <source>
        <dbReference type="ARBA" id="ARBA00022737"/>
    </source>
</evidence>
<name>A0AAV8XQR3_9CUCU</name>
<evidence type="ECO:0000313" key="10">
    <source>
        <dbReference type="EMBL" id="KAJ8940942.1"/>
    </source>
</evidence>
<keyword evidence="8" id="KW-0393">Immunoglobulin domain</keyword>
<dbReference type="PANTHER" id="PTHR12231">
    <property type="entry name" value="CTX-RELATED TYPE I TRANSMEMBRANE PROTEIN"/>
    <property type="match status" value="1"/>
</dbReference>
<dbReference type="AlphaFoldDB" id="A0AAV8XQR3"/>
<keyword evidence="11" id="KW-1185">Reference proteome</keyword>
<keyword evidence="3" id="KW-0732">Signal</keyword>
<feature type="non-terminal residue" evidence="10">
    <location>
        <position position="122"/>
    </location>
</feature>
<evidence type="ECO:0000256" key="5">
    <source>
        <dbReference type="ARBA" id="ARBA00023136"/>
    </source>
</evidence>
<dbReference type="Pfam" id="PF13927">
    <property type="entry name" value="Ig_3"/>
    <property type="match status" value="1"/>
</dbReference>
<evidence type="ECO:0000256" key="8">
    <source>
        <dbReference type="ARBA" id="ARBA00023319"/>
    </source>
</evidence>
<dbReference type="Proteomes" id="UP001162162">
    <property type="component" value="Unassembled WGS sequence"/>
</dbReference>
<dbReference type="InterPro" id="IPR007110">
    <property type="entry name" value="Ig-like_dom"/>
</dbReference>
<comment type="caution">
    <text evidence="10">The sequence shown here is derived from an EMBL/GenBank/DDBJ whole genome shotgun (WGS) entry which is preliminary data.</text>
</comment>
<accession>A0AAV8XQR3</accession>
<comment type="subcellular location">
    <subcellularLocation>
        <location evidence="1">Cell membrane</location>
    </subcellularLocation>
</comment>
<feature type="non-terminal residue" evidence="10">
    <location>
        <position position="1"/>
    </location>
</feature>
<keyword evidence="5" id="KW-0472">Membrane</keyword>
<keyword evidence="6" id="KW-1015">Disulfide bond</keyword>
<dbReference type="InterPro" id="IPR003598">
    <property type="entry name" value="Ig_sub2"/>
</dbReference>
<evidence type="ECO:0000256" key="2">
    <source>
        <dbReference type="ARBA" id="ARBA00022475"/>
    </source>
</evidence>
<evidence type="ECO:0000256" key="6">
    <source>
        <dbReference type="ARBA" id="ARBA00023157"/>
    </source>
</evidence>
<dbReference type="GO" id="GO:0043005">
    <property type="term" value="C:neuron projection"/>
    <property type="evidence" value="ECO:0007669"/>
    <property type="project" value="TreeGrafter"/>
</dbReference>
<keyword evidence="2" id="KW-1003">Cell membrane</keyword>
<keyword evidence="4" id="KW-0677">Repeat</keyword>
<gene>
    <name evidence="10" type="ORF">NQ318_010143</name>
</gene>
<keyword evidence="7" id="KW-0325">Glycoprotein</keyword>
<evidence type="ECO:0000256" key="7">
    <source>
        <dbReference type="ARBA" id="ARBA00023180"/>
    </source>
</evidence>
<dbReference type="Gene3D" id="2.60.40.10">
    <property type="entry name" value="Immunoglobulins"/>
    <property type="match status" value="1"/>
</dbReference>
<evidence type="ECO:0000313" key="11">
    <source>
        <dbReference type="Proteomes" id="UP001162162"/>
    </source>
</evidence>
<dbReference type="InterPro" id="IPR013783">
    <property type="entry name" value="Ig-like_fold"/>
</dbReference>
<dbReference type="GO" id="GO:0005886">
    <property type="term" value="C:plasma membrane"/>
    <property type="evidence" value="ECO:0007669"/>
    <property type="project" value="UniProtKB-SubCell"/>
</dbReference>